<dbReference type="GO" id="GO:0030436">
    <property type="term" value="P:asexual sporulation"/>
    <property type="evidence" value="ECO:0007669"/>
    <property type="project" value="UniProtKB-UniRule"/>
</dbReference>
<sequence length="59" mass="6670">MDIHRAKQIISSPNEITVTYHGVPVWLQHTNETDQSVSVFTKDNPNDVRVVPAAELNEK</sequence>
<dbReference type="InterPro" id="IPR012610">
    <property type="entry name" value="SASP_SspH"/>
</dbReference>
<dbReference type="EMBL" id="JJRY01000037">
    <property type="protein sequence ID" value="KEF36054.1"/>
    <property type="molecule type" value="Genomic_DNA"/>
</dbReference>
<dbReference type="HAMAP" id="MF_00667">
    <property type="entry name" value="SspH"/>
    <property type="match status" value="1"/>
</dbReference>
<dbReference type="PATRIC" id="fig|1348973.3.peg.4654"/>
<dbReference type="Proteomes" id="UP000027936">
    <property type="component" value="Unassembled WGS sequence"/>
</dbReference>
<organism evidence="5 6">
    <name type="scientific">Schinkia azotoformans MEV2011</name>
    <dbReference type="NCBI Taxonomy" id="1348973"/>
    <lineage>
        <taxon>Bacteria</taxon>
        <taxon>Bacillati</taxon>
        <taxon>Bacillota</taxon>
        <taxon>Bacilli</taxon>
        <taxon>Bacillales</taxon>
        <taxon>Bacillaceae</taxon>
        <taxon>Calidifontibacillus/Schinkia group</taxon>
        <taxon>Schinkia</taxon>
    </lineage>
</organism>
<dbReference type="GO" id="GO:0030435">
    <property type="term" value="P:sporulation resulting in formation of a cellular spore"/>
    <property type="evidence" value="ECO:0007669"/>
    <property type="project" value="UniProtKB-KW"/>
</dbReference>
<keyword evidence="3 4" id="KW-0749">Sporulation</keyword>
<dbReference type="NCBIfam" id="TIGR02861">
    <property type="entry name" value="SASP_H"/>
    <property type="match status" value="1"/>
</dbReference>
<proteinExistence type="evidence at transcript level"/>
<dbReference type="AlphaFoldDB" id="A0A072NEG0"/>
<reference evidence="5 6" key="1">
    <citation type="submission" date="2014-04" db="EMBL/GenBank/DDBJ databases">
        <title>Draft genome sequence of Bacillus azotoformans MEV2011, a (co-) denitrifying strain unable to grow in the presence of oxygen.</title>
        <authorList>
            <person name="Nielsen M."/>
            <person name="Schreiber L."/>
            <person name="Finster K."/>
            <person name="Schramm A."/>
        </authorList>
    </citation>
    <scope>NUCLEOTIDE SEQUENCE [LARGE SCALE GENOMIC DNA]</scope>
    <source>
        <strain evidence="5 6">MEV2011</strain>
    </source>
</reference>
<evidence type="ECO:0000313" key="6">
    <source>
        <dbReference type="Proteomes" id="UP000027936"/>
    </source>
</evidence>
<comment type="induction">
    <text evidence="4">Expressed only in the forespore compartment of sporulating cells.</text>
</comment>
<accession>A0A072NEG0</accession>
<comment type="similarity">
    <text evidence="2 4">Belongs to the SspH family.</text>
</comment>
<evidence type="ECO:0000256" key="3">
    <source>
        <dbReference type="ARBA" id="ARBA00022969"/>
    </source>
</evidence>
<dbReference type="Pfam" id="PF08141">
    <property type="entry name" value="SspH"/>
    <property type="match status" value="1"/>
</dbReference>
<gene>
    <name evidence="4" type="primary">sspH</name>
    <name evidence="5" type="ORF">M670_04783</name>
</gene>
<dbReference type="RefSeq" id="WP_003330199.1">
    <property type="nucleotide sequence ID" value="NZ_JJRY01000037.1"/>
</dbReference>
<comment type="caution">
    <text evidence="5">The sequence shown here is derived from an EMBL/GenBank/DDBJ whole genome shotgun (WGS) entry which is preliminary data.</text>
</comment>
<protein>
    <recommendedName>
        <fullName evidence="4">Small, acid-soluble spore protein H</fullName>
        <shortName evidence="4">SASP H</shortName>
    </recommendedName>
</protein>
<evidence type="ECO:0000256" key="4">
    <source>
        <dbReference type="HAMAP-Rule" id="MF_00667"/>
    </source>
</evidence>
<dbReference type="GO" id="GO:0042601">
    <property type="term" value="C:endospore-forming forespore"/>
    <property type="evidence" value="ECO:0007669"/>
    <property type="project" value="InterPro"/>
</dbReference>
<dbReference type="OrthoDB" id="2721675at2"/>
<evidence type="ECO:0000256" key="2">
    <source>
        <dbReference type="ARBA" id="ARBA00006573"/>
    </source>
</evidence>
<evidence type="ECO:0000313" key="5">
    <source>
        <dbReference type="EMBL" id="KEF36054.1"/>
    </source>
</evidence>
<name>A0A072NEG0_SCHAZ</name>
<dbReference type="GeneID" id="89469508"/>
<comment type="subcellular location">
    <subcellularLocation>
        <location evidence="1 4">Spore core</location>
    </subcellularLocation>
</comment>
<evidence type="ECO:0000256" key="1">
    <source>
        <dbReference type="ARBA" id="ARBA00004288"/>
    </source>
</evidence>